<proteinExistence type="predicted"/>
<organism evidence="2">
    <name type="scientific">Oryza punctata</name>
    <name type="common">Red rice</name>
    <dbReference type="NCBI Taxonomy" id="4537"/>
    <lineage>
        <taxon>Eukaryota</taxon>
        <taxon>Viridiplantae</taxon>
        <taxon>Streptophyta</taxon>
        <taxon>Embryophyta</taxon>
        <taxon>Tracheophyta</taxon>
        <taxon>Spermatophyta</taxon>
        <taxon>Magnoliopsida</taxon>
        <taxon>Liliopsida</taxon>
        <taxon>Poales</taxon>
        <taxon>Poaceae</taxon>
        <taxon>BOP clade</taxon>
        <taxon>Oryzoideae</taxon>
        <taxon>Oryzeae</taxon>
        <taxon>Oryzinae</taxon>
        <taxon>Oryza</taxon>
    </lineage>
</organism>
<feature type="compositionally biased region" description="Polar residues" evidence="1">
    <location>
        <begin position="45"/>
        <end position="56"/>
    </location>
</feature>
<dbReference type="AlphaFoldDB" id="A0A0E0M7D3"/>
<sequence length="86" mass="8809">MNKRRFSAHSLILVTVLAVLIVLAMPTALLGFGVGRRALGDPHGAQSTAAMQQDASSGRRALGGPFQAQSTGASGSTSSCTNNPNR</sequence>
<keyword evidence="3" id="KW-1185">Reference proteome</keyword>
<name>A0A0E0M7D3_ORYPU</name>
<reference evidence="2" key="1">
    <citation type="submission" date="2015-04" db="UniProtKB">
        <authorList>
            <consortium name="EnsemblPlants"/>
        </authorList>
    </citation>
    <scope>IDENTIFICATION</scope>
</reference>
<feature type="region of interest" description="Disordered" evidence="1">
    <location>
        <begin position="41"/>
        <end position="86"/>
    </location>
</feature>
<dbReference type="Gramene" id="OPUNC10G07740.1">
    <property type="protein sequence ID" value="OPUNC10G07740.1"/>
    <property type="gene ID" value="OPUNC10G07740"/>
</dbReference>
<dbReference type="Proteomes" id="UP000026962">
    <property type="component" value="Chromosome 10"/>
</dbReference>
<evidence type="ECO:0000256" key="1">
    <source>
        <dbReference type="SAM" id="MobiDB-lite"/>
    </source>
</evidence>
<evidence type="ECO:0000313" key="2">
    <source>
        <dbReference type="EnsemblPlants" id="OPUNC10G07740.1"/>
    </source>
</evidence>
<evidence type="ECO:0000313" key="3">
    <source>
        <dbReference type="Proteomes" id="UP000026962"/>
    </source>
</evidence>
<reference evidence="2" key="2">
    <citation type="submission" date="2018-05" db="EMBL/GenBank/DDBJ databases">
        <title>OpunRS2 (Oryza punctata Reference Sequence Version 2).</title>
        <authorList>
            <person name="Zhang J."/>
            <person name="Kudrna D."/>
            <person name="Lee S."/>
            <person name="Talag J."/>
            <person name="Welchert J."/>
            <person name="Wing R.A."/>
        </authorList>
    </citation>
    <scope>NUCLEOTIDE SEQUENCE [LARGE SCALE GENOMIC DNA]</scope>
</reference>
<dbReference type="HOGENOM" id="CLU_2501829_0_0_1"/>
<dbReference type="EnsemblPlants" id="OPUNC10G07740.1">
    <property type="protein sequence ID" value="OPUNC10G07740.1"/>
    <property type="gene ID" value="OPUNC10G07740"/>
</dbReference>
<protein>
    <submittedName>
        <fullName evidence="2">Uncharacterized protein</fullName>
    </submittedName>
</protein>
<feature type="compositionally biased region" description="Low complexity" evidence="1">
    <location>
        <begin position="67"/>
        <end position="79"/>
    </location>
</feature>
<accession>A0A0E0M7D3</accession>